<sequence>MAHYYSGYVLVTNRFARLYFLSFHLLCVIVVLNIFVAFILEAFMLEYSFTHGKIETVISKKIEEKGIGVGMCPVRERAASILSADDAEEAVINGGFTSVEHLAIDTGLRFRMPKQQKKNADVLLEEMFEDELEEDDIGPKDLEDLDELEDSEDNLDERPKRKLTFLTVDAD</sequence>
<feature type="transmembrane region" description="Helical" evidence="2">
    <location>
        <begin position="20"/>
        <end position="43"/>
    </location>
</feature>
<evidence type="ECO:0000256" key="1">
    <source>
        <dbReference type="SAM" id="MobiDB-lite"/>
    </source>
</evidence>
<dbReference type="EMBL" id="MU825411">
    <property type="protein sequence ID" value="KAJ7390843.1"/>
    <property type="molecule type" value="Genomic_DNA"/>
</dbReference>
<accession>A0A9W9ZZS0</accession>
<organism evidence="3 4">
    <name type="scientific">Desmophyllum pertusum</name>
    <dbReference type="NCBI Taxonomy" id="174260"/>
    <lineage>
        <taxon>Eukaryota</taxon>
        <taxon>Metazoa</taxon>
        <taxon>Cnidaria</taxon>
        <taxon>Anthozoa</taxon>
        <taxon>Hexacorallia</taxon>
        <taxon>Scleractinia</taxon>
        <taxon>Caryophylliina</taxon>
        <taxon>Caryophylliidae</taxon>
        <taxon>Desmophyllum</taxon>
    </lineage>
</organism>
<proteinExistence type="predicted"/>
<gene>
    <name evidence="3" type="primary">TPCN3_1</name>
    <name evidence="3" type="ORF">OS493_022402</name>
</gene>
<protein>
    <submittedName>
        <fullName evidence="3">Ion transport protein</fullName>
    </submittedName>
</protein>
<evidence type="ECO:0000256" key="2">
    <source>
        <dbReference type="SAM" id="Phobius"/>
    </source>
</evidence>
<name>A0A9W9ZZS0_9CNID</name>
<comment type="caution">
    <text evidence="3">The sequence shown here is derived from an EMBL/GenBank/DDBJ whole genome shotgun (WGS) entry which is preliminary data.</text>
</comment>
<feature type="compositionally biased region" description="Acidic residues" evidence="1">
    <location>
        <begin position="143"/>
        <end position="155"/>
    </location>
</feature>
<evidence type="ECO:0000313" key="3">
    <source>
        <dbReference type="EMBL" id="KAJ7390843.1"/>
    </source>
</evidence>
<dbReference type="Gene3D" id="1.10.287.70">
    <property type="match status" value="1"/>
</dbReference>
<keyword evidence="2" id="KW-0472">Membrane</keyword>
<dbReference type="OrthoDB" id="10068803at2759"/>
<keyword evidence="2" id="KW-0812">Transmembrane</keyword>
<dbReference type="AlphaFoldDB" id="A0A9W9ZZS0"/>
<reference evidence="3" key="1">
    <citation type="submission" date="2023-01" db="EMBL/GenBank/DDBJ databases">
        <title>Genome assembly of the deep-sea coral Lophelia pertusa.</title>
        <authorList>
            <person name="Herrera S."/>
            <person name="Cordes E."/>
        </authorList>
    </citation>
    <scope>NUCLEOTIDE SEQUENCE</scope>
    <source>
        <strain evidence="3">USNM1676648</strain>
        <tissue evidence="3">Polyp</tissue>
    </source>
</reference>
<keyword evidence="4" id="KW-1185">Reference proteome</keyword>
<feature type="region of interest" description="Disordered" evidence="1">
    <location>
        <begin position="131"/>
        <end position="157"/>
    </location>
</feature>
<keyword evidence="2" id="KW-1133">Transmembrane helix</keyword>
<evidence type="ECO:0000313" key="4">
    <source>
        <dbReference type="Proteomes" id="UP001163046"/>
    </source>
</evidence>
<dbReference type="Proteomes" id="UP001163046">
    <property type="component" value="Unassembled WGS sequence"/>
</dbReference>